<reference evidence="11" key="1">
    <citation type="submission" date="2023-03" db="EMBL/GenBank/DDBJ databases">
        <authorList>
            <person name="Steffen K."/>
            <person name="Cardenas P."/>
        </authorList>
    </citation>
    <scope>NUCLEOTIDE SEQUENCE</scope>
</reference>
<dbReference type="SUPFAM" id="SSF50249">
    <property type="entry name" value="Nucleic acid-binding proteins"/>
    <property type="match status" value="1"/>
</dbReference>
<dbReference type="SUPFAM" id="SSF54814">
    <property type="entry name" value="Prokaryotic type KH domain (KH-domain type II)"/>
    <property type="match status" value="2"/>
</dbReference>
<dbReference type="Pfam" id="PF14520">
    <property type="entry name" value="HHH_5"/>
    <property type="match status" value="1"/>
</dbReference>
<accession>A0AA35XCI5</accession>
<gene>
    <name evidence="11" type="ORF">GBAR_LOCUS25689</name>
</gene>
<dbReference type="SUPFAM" id="SSF47794">
    <property type="entry name" value="Rad51 N-terminal domain-like"/>
    <property type="match status" value="1"/>
</dbReference>
<dbReference type="Pfam" id="PF02576">
    <property type="entry name" value="RimP_N"/>
    <property type="match status" value="1"/>
</dbReference>
<proteinExistence type="inferred from homology"/>
<evidence type="ECO:0000256" key="3">
    <source>
        <dbReference type="ARBA" id="ARBA00022517"/>
    </source>
</evidence>
<dbReference type="SMART" id="SM00278">
    <property type="entry name" value="HhH1"/>
    <property type="match status" value="2"/>
</dbReference>
<keyword evidence="5 8" id="KW-0694">RNA-binding</keyword>
<dbReference type="CDD" id="cd22529">
    <property type="entry name" value="KH-II_NusA_rpt2"/>
    <property type="match status" value="1"/>
</dbReference>
<dbReference type="HAMAP" id="MF_01077">
    <property type="entry name" value="RimP"/>
    <property type="match status" value="1"/>
</dbReference>
<dbReference type="FunFam" id="3.30.300.20:FF:000005">
    <property type="entry name" value="Transcription termination/antitermination protein NusA"/>
    <property type="match status" value="1"/>
</dbReference>
<dbReference type="InterPro" id="IPR010995">
    <property type="entry name" value="DNA_repair_Rad51/TF_NusA_a-hlx"/>
</dbReference>
<dbReference type="PROSITE" id="PS50126">
    <property type="entry name" value="S1"/>
    <property type="match status" value="1"/>
</dbReference>
<dbReference type="InterPro" id="IPR028998">
    <property type="entry name" value="RimP_C"/>
</dbReference>
<dbReference type="NCBIfam" id="TIGR01953">
    <property type="entry name" value="NusA"/>
    <property type="match status" value="1"/>
</dbReference>
<keyword evidence="2" id="KW-0963">Cytoplasm</keyword>
<dbReference type="Gene3D" id="1.10.150.20">
    <property type="entry name" value="5' to 3' exonuclease, C-terminal subdomain"/>
    <property type="match status" value="1"/>
</dbReference>
<dbReference type="InterPro" id="IPR028989">
    <property type="entry name" value="RimP_N"/>
</dbReference>
<evidence type="ECO:0000256" key="8">
    <source>
        <dbReference type="PROSITE-ProRule" id="PRU00117"/>
    </source>
</evidence>
<dbReference type="PANTHER" id="PTHR22648">
    <property type="entry name" value="TRANSCRIPTION TERMINATION FACTOR NUSA"/>
    <property type="match status" value="1"/>
</dbReference>
<dbReference type="SUPFAM" id="SSF75420">
    <property type="entry name" value="YhbC-like, N-terminal domain"/>
    <property type="match status" value="1"/>
</dbReference>
<dbReference type="InterPro" id="IPR035956">
    <property type="entry name" value="RimP_N_sf"/>
</dbReference>
<dbReference type="InterPro" id="IPR030842">
    <property type="entry name" value="TF_NusA_bacterial"/>
</dbReference>
<feature type="domain" description="S1 motif" evidence="10">
    <location>
        <begin position="297"/>
        <end position="361"/>
    </location>
</feature>
<dbReference type="InterPro" id="IPR004087">
    <property type="entry name" value="KH_dom"/>
</dbReference>
<dbReference type="CDD" id="cd01734">
    <property type="entry name" value="YlxS_C"/>
    <property type="match status" value="1"/>
</dbReference>
<dbReference type="SUPFAM" id="SSF74942">
    <property type="entry name" value="YhbC-like, C-terminal domain"/>
    <property type="match status" value="1"/>
</dbReference>
<dbReference type="AlphaFoldDB" id="A0AA35XCI5"/>
<dbReference type="GO" id="GO:0005829">
    <property type="term" value="C:cytosol"/>
    <property type="evidence" value="ECO:0007669"/>
    <property type="project" value="TreeGrafter"/>
</dbReference>
<dbReference type="GO" id="GO:0003677">
    <property type="term" value="F:DNA binding"/>
    <property type="evidence" value="ECO:0007669"/>
    <property type="project" value="InterPro"/>
</dbReference>
<dbReference type="HAMAP" id="MF_00945_B">
    <property type="entry name" value="NusA_B"/>
    <property type="match status" value="1"/>
</dbReference>
<evidence type="ECO:0000256" key="9">
    <source>
        <dbReference type="SAM" id="MobiDB-lite"/>
    </source>
</evidence>
<dbReference type="GO" id="GO:0006353">
    <property type="term" value="P:DNA-templated transcription termination"/>
    <property type="evidence" value="ECO:0007669"/>
    <property type="project" value="UniProtKB-KW"/>
</dbReference>
<dbReference type="InterPro" id="IPR036555">
    <property type="entry name" value="NusA_N_sf"/>
</dbReference>
<protein>
    <submittedName>
        <fullName evidence="11">Transcription termination/antitermination protein NusA</fullName>
    </submittedName>
</protein>
<keyword evidence="1" id="KW-0806">Transcription termination</keyword>
<dbReference type="Proteomes" id="UP001174909">
    <property type="component" value="Unassembled WGS sequence"/>
</dbReference>
<evidence type="ECO:0000256" key="4">
    <source>
        <dbReference type="ARBA" id="ARBA00022814"/>
    </source>
</evidence>
<keyword evidence="6" id="KW-0805">Transcription regulation</keyword>
<dbReference type="SUPFAM" id="SSF69705">
    <property type="entry name" value="Transcription factor NusA, N-terminal domain"/>
    <property type="match status" value="1"/>
</dbReference>
<evidence type="ECO:0000256" key="5">
    <source>
        <dbReference type="ARBA" id="ARBA00022884"/>
    </source>
</evidence>
<name>A0AA35XCI5_GEOBA</name>
<feature type="region of interest" description="Disordered" evidence="9">
    <location>
        <begin position="520"/>
        <end position="545"/>
    </location>
</feature>
<dbReference type="PANTHER" id="PTHR22648:SF0">
    <property type="entry name" value="TRANSCRIPTION TERMINATION_ANTITERMINATION PROTEIN NUSA"/>
    <property type="match status" value="1"/>
</dbReference>
<dbReference type="Gene3D" id="3.30.1480.10">
    <property type="entry name" value="NusA, N-terminal domain"/>
    <property type="match status" value="1"/>
</dbReference>
<keyword evidence="12" id="KW-1185">Reference proteome</keyword>
<dbReference type="GO" id="GO:0003723">
    <property type="term" value="F:RNA binding"/>
    <property type="evidence" value="ECO:0007669"/>
    <property type="project" value="UniProtKB-UniRule"/>
</dbReference>
<dbReference type="GO" id="GO:0006281">
    <property type="term" value="P:DNA repair"/>
    <property type="evidence" value="ECO:0007669"/>
    <property type="project" value="InterPro"/>
</dbReference>
<evidence type="ECO:0000313" key="11">
    <source>
        <dbReference type="EMBL" id="CAI8046435.1"/>
    </source>
</evidence>
<dbReference type="Gene3D" id="3.30.300.70">
    <property type="entry name" value="RimP-like superfamily, N-terminal"/>
    <property type="match status" value="1"/>
</dbReference>
<dbReference type="PROSITE" id="PS50084">
    <property type="entry name" value="KH_TYPE_1"/>
    <property type="match status" value="1"/>
</dbReference>
<dbReference type="InterPro" id="IPR003728">
    <property type="entry name" value="Ribosome_maturation_RimP"/>
</dbReference>
<dbReference type="Pfam" id="PF08529">
    <property type="entry name" value="NusA_N"/>
    <property type="match status" value="1"/>
</dbReference>
<dbReference type="Pfam" id="PF13184">
    <property type="entry name" value="KH_NusA_1st"/>
    <property type="match status" value="1"/>
</dbReference>
<dbReference type="EMBL" id="CASHTH010003565">
    <property type="protein sequence ID" value="CAI8046435.1"/>
    <property type="molecule type" value="Genomic_DNA"/>
</dbReference>
<dbReference type="InterPro" id="IPR003583">
    <property type="entry name" value="Hlx-hairpin-Hlx_DNA-bd_motif"/>
</dbReference>
<evidence type="ECO:0000256" key="1">
    <source>
        <dbReference type="ARBA" id="ARBA00022472"/>
    </source>
</evidence>
<keyword evidence="4" id="KW-0889">Transcription antitermination</keyword>
<dbReference type="Gene3D" id="3.30.300.20">
    <property type="match status" value="2"/>
</dbReference>
<dbReference type="FunFam" id="3.30.300.20:FF:000002">
    <property type="entry name" value="Transcription termination/antitermination protein NusA"/>
    <property type="match status" value="1"/>
</dbReference>
<comment type="caution">
    <text evidence="11">The sequence shown here is derived from an EMBL/GenBank/DDBJ whole genome shotgun (WGS) entry which is preliminary data.</text>
</comment>
<dbReference type="InterPro" id="IPR003029">
    <property type="entry name" value="S1_domain"/>
</dbReference>
<organism evidence="11 12">
    <name type="scientific">Geodia barretti</name>
    <name type="common">Barrett's horny sponge</name>
    <dbReference type="NCBI Taxonomy" id="519541"/>
    <lineage>
        <taxon>Eukaryota</taxon>
        <taxon>Metazoa</taxon>
        <taxon>Porifera</taxon>
        <taxon>Demospongiae</taxon>
        <taxon>Heteroscleromorpha</taxon>
        <taxon>Tetractinellida</taxon>
        <taxon>Astrophorina</taxon>
        <taxon>Geodiidae</taxon>
        <taxon>Geodia</taxon>
    </lineage>
</organism>
<dbReference type="InterPro" id="IPR010213">
    <property type="entry name" value="TF_NusA"/>
</dbReference>
<evidence type="ECO:0000256" key="6">
    <source>
        <dbReference type="ARBA" id="ARBA00023015"/>
    </source>
</evidence>
<dbReference type="InterPro" id="IPR025249">
    <property type="entry name" value="TF_NusA_KH_1st"/>
</dbReference>
<dbReference type="GO" id="GO:0042274">
    <property type="term" value="P:ribosomal small subunit biogenesis"/>
    <property type="evidence" value="ECO:0007669"/>
    <property type="project" value="InterPro"/>
</dbReference>
<keyword evidence="3" id="KW-0690">Ribosome biogenesis</keyword>
<dbReference type="CDD" id="cd02134">
    <property type="entry name" value="KH-II_NusA_rpt1"/>
    <property type="match status" value="1"/>
</dbReference>
<sequence length="605" mass="66961">MTSSLASSVSDLLSPVLADEGIELVDVEYQVDTQTLKLLIHKPGGISIEDCQQVSRIANPILDVHDMILGTYNLEVASPGLNRPLITEADFRRNLGRKVQIEVSTTTENCSQFNGTLNQVSDGKILLTLLFWKDGSNCNFRYCSSPNPTDVVKFWMEGGVHTMNNDLVMTIRQIMDQTELPQTIFIEAIEAALYSAAKRRYGSTRGVSIKIDPELENIRCFVPKKVVEIMHHFATEIPIEEALKVKPDAQLDEVIEVEIDPSEFGRIEAQTARQILVQKIKEAEREQIYQEYKEQEGEIITGYFQRTERGNLILDLERTEGLLPYSEVPRPHDYRRGDALKCLIVEVNVDQKGPQIILSRTHNGLIARLFEIEVPEVYDGLVRIMAIARDPGDRAKVAVIATDESIDAVGTCVGVKGSRVQTVVRELEGEKIDLLPWNQDPALFIANALQPADVVRVNVNDEYTSAEVIVPDDQLSLAIGRRGQNARLAAKLTGWKIDIRSESETDTQFKEEIAGELFKPVKTDSSSSADESDPDETTDLSHPAGLDLTELEGVGTKTAELLRDSGFSTVESIAQATLEELSSLPGIGSKTAEKIHHAASKILSG</sequence>
<dbReference type="SMART" id="SM00322">
    <property type="entry name" value="KH"/>
    <property type="match status" value="2"/>
</dbReference>
<evidence type="ECO:0000256" key="2">
    <source>
        <dbReference type="ARBA" id="ARBA00022490"/>
    </source>
</evidence>
<dbReference type="GO" id="GO:0000166">
    <property type="term" value="F:nucleotide binding"/>
    <property type="evidence" value="ECO:0007669"/>
    <property type="project" value="InterPro"/>
</dbReference>
<dbReference type="GO" id="GO:0003700">
    <property type="term" value="F:DNA-binding transcription factor activity"/>
    <property type="evidence" value="ECO:0007669"/>
    <property type="project" value="InterPro"/>
</dbReference>
<dbReference type="InterPro" id="IPR036847">
    <property type="entry name" value="RimP_C_sf"/>
</dbReference>
<dbReference type="InterPro" id="IPR013735">
    <property type="entry name" value="TF_NusA_N"/>
</dbReference>
<evidence type="ECO:0000313" key="12">
    <source>
        <dbReference type="Proteomes" id="UP001174909"/>
    </source>
</evidence>
<dbReference type="InterPro" id="IPR012340">
    <property type="entry name" value="NA-bd_OB-fold"/>
</dbReference>
<dbReference type="GO" id="GO:0031564">
    <property type="term" value="P:transcription antitermination"/>
    <property type="evidence" value="ECO:0007669"/>
    <property type="project" value="UniProtKB-KW"/>
</dbReference>
<dbReference type="InterPro" id="IPR009019">
    <property type="entry name" value="KH_sf_prok-type"/>
</dbReference>
<evidence type="ECO:0000259" key="10">
    <source>
        <dbReference type="PROSITE" id="PS50126"/>
    </source>
</evidence>
<dbReference type="InterPro" id="IPR058582">
    <property type="entry name" value="KH_NusA_2nd"/>
</dbReference>
<dbReference type="Pfam" id="PF26594">
    <property type="entry name" value="KH_NusA_2nd"/>
    <property type="match status" value="1"/>
</dbReference>
<dbReference type="InterPro" id="IPR015946">
    <property type="entry name" value="KH_dom-like_a/b"/>
</dbReference>
<dbReference type="CDD" id="cd04455">
    <property type="entry name" value="S1_NusA"/>
    <property type="match status" value="1"/>
</dbReference>
<dbReference type="SMART" id="SM00316">
    <property type="entry name" value="S1"/>
    <property type="match status" value="1"/>
</dbReference>
<evidence type="ECO:0000256" key="7">
    <source>
        <dbReference type="ARBA" id="ARBA00023163"/>
    </source>
</evidence>
<dbReference type="Gene3D" id="2.40.50.140">
    <property type="entry name" value="Nucleic acid-binding proteins"/>
    <property type="match status" value="1"/>
</dbReference>
<keyword evidence="7" id="KW-0804">Transcription</keyword>